<name>A0AAU7KE23_9GAMM</name>
<reference evidence="1" key="1">
    <citation type="submission" date="2022-06" db="EMBL/GenBank/DDBJ databases">
        <title>A novel DMS-producing enzyme.</title>
        <authorList>
            <person name="Zhang Y."/>
        </authorList>
    </citation>
    <scope>NUCLEOTIDE SEQUENCE</scope>
    <source>
        <strain evidence="1">RT37</strain>
    </source>
</reference>
<accession>A0AAU7KE23</accession>
<evidence type="ECO:0008006" key="2">
    <source>
        <dbReference type="Google" id="ProtNLM"/>
    </source>
</evidence>
<protein>
    <recommendedName>
        <fullName evidence="2">Glycosyl transferase</fullName>
    </recommendedName>
</protein>
<dbReference type="Pfam" id="PF14305">
    <property type="entry name" value="ATPgrasp_TupA"/>
    <property type="match status" value="1"/>
</dbReference>
<gene>
    <name evidence="1" type="ORF">NFG58_12370</name>
</gene>
<dbReference type="InterPro" id="IPR029465">
    <property type="entry name" value="ATPgrasp_TupA"/>
</dbReference>
<organism evidence="1">
    <name type="scientific">Halomonas sp. RT37</name>
    <dbReference type="NCBI Taxonomy" id="2950872"/>
    <lineage>
        <taxon>Bacteria</taxon>
        <taxon>Pseudomonadati</taxon>
        <taxon>Pseudomonadota</taxon>
        <taxon>Gammaproteobacteria</taxon>
        <taxon>Oceanospirillales</taxon>
        <taxon>Halomonadaceae</taxon>
        <taxon>Halomonas</taxon>
    </lineage>
</organism>
<proteinExistence type="predicted"/>
<dbReference type="RefSeq" id="WP_348826597.1">
    <property type="nucleotide sequence ID" value="NZ_CP098827.1"/>
</dbReference>
<dbReference type="EMBL" id="CP098827">
    <property type="protein sequence ID" value="XBO69423.1"/>
    <property type="molecule type" value="Genomic_DNA"/>
</dbReference>
<dbReference type="AlphaFoldDB" id="A0AAU7KE23"/>
<evidence type="ECO:0000313" key="1">
    <source>
        <dbReference type="EMBL" id="XBO69423.1"/>
    </source>
</evidence>
<sequence length="315" mass="36004">MAVMNEWMGAAKSRLWTLGMLGLDAFSNEQATRLMHQRKTRRRLDLRTPRRFDEKLQWLKLFHRDPLMARCADKLGLHDYARSRGQGAILNDLLGVYRSVDEIDWEALPDAFVLKCNHGCGYNILVHDKSTLERRKASQDLSRWMTERYGRRKLEYHYDQIAPRIFAERLLDSGGRDAPLDYKVYCFNGEPLVVLLCASDKGQTRYAYFDRDWGPLELMAAKVPIITDTADLARPACLEPLLESARALAEPFAFVRVDFYIEHGRPVLGEMTFTPSANMDNGYSDEGLDYLGSLLRLPQERPAGRSDGGKVAAPR</sequence>